<keyword evidence="9" id="KW-1185">Reference proteome</keyword>
<dbReference type="EMBL" id="AMRA01000027">
    <property type="protein sequence ID" value="EKF24855.1"/>
    <property type="molecule type" value="Genomic_DNA"/>
</dbReference>
<evidence type="ECO:0000256" key="2">
    <source>
        <dbReference type="ARBA" id="ARBA00007531"/>
    </source>
</evidence>
<evidence type="ECO:0000256" key="4">
    <source>
        <dbReference type="ARBA" id="ARBA00022692"/>
    </source>
</evidence>
<dbReference type="eggNOG" id="ENOG5031S6D">
    <property type="taxonomic scope" value="Bacteria"/>
</dbReference>
<dbReference type="InterPro" id="IPR038468">
    <property type="entry name" value="MmpS_C"/>
</dbReference>
<evidence type="ECO:0000313" key="9">
    <source>
        <dbReference type="Proteomes" id="UP000006265"/>
    </source>
</evidence>
<comment type="caution">
    <text evidence="8">The sequence shown here is derived from an EMBL/GenBank/DDBJ whole genome shotgun (WGS) entry which is preliminary data.</text>
</comment>
<evidence type="ECO:0000256" key="3">
    <source>
        <dbReference type="ARBA" id="ARBA00022475"/>
    </source>
</evidence>
<evidence type="ECO:0000256" key="1">
    <source>
        <dbReference type="ARBA" id="ARBA00004236"/>
    </source>
</evidence>
<comment type="subcellular location">
    <subcellularLocation>
        <location evidence="1">Cell membrane</location>
    </subcellularLocation>
</comment>
<comment type="similarity">
    <text evidence="2">Belongs to the MmpS family.</text>
</comment>
<dbReference type="InterPro" id="IPR008693">
    <property type="entry name" value="MmpS"/>
</dbReference>
<evidence type="ECO:0000256" key="6">
    <source>
        <dbReference type="ARBA" id="ARBA00023136"/>
    </source>
</evidence>
<dbReference type="OrthoDB" id="3398257at2"/>
<evidence type="ECO:0000256" key="5">
    <source>
        <dbReference type="ARBA" id="ARBA00022989"/>
    </source>
</evidence>
<protein>
    <submittedName>
        <fullName evidence="8">Membrane protein</fullName>
    </submittedName>
</protein>
<dbReference type="PATRIC" id="fig|1122247.3.peg.988"/>
<dbReference type="GO" id="GO:0005886">
    <property type="term" value="C:plasma membrane"/>
    <property type="evidence" value="ECO:0007669"/>
    <property type="project" value="UniProtKB-SubCell"/>
</dbReference>
<keyword evidence="3" id="KW-1003">Cell membrane</keyword>
<gene>
    <name evidence="8" type="ORF">C731_1030</name>
</gene>
<dbReference type="Gene3D" id="2.60.40.2880">
    <property type="entry name" value="MmpS1-5, C-terminal soluble domain"/>
    <property type="match status" value="1"/>
</dbReference>
<keyword evidence="4 7" id="KW-0812">Transmembrane</keyword>
<organism evidence="8 9">
    <name type="scientific">Mycolicibacterium hassiacum (strain DSM 44199 / CIP 105218 / JCM 12690 / 3849)</name>
    <name type="common">Mycobacterium hassiacum</name>
    <dbReference type="NCBI Taxonomy" id="1122247"/>
    <lineage>
        <taxon>Bacteria</taxon>
        <taxon>Bacillati</taxon>
        <taxon>Actinomycetota</taxon>
        <taxon>Actinomycetes</taxon>
        <taxon>Mycobacteriales</taxon>
        <taxon>Mycobacteriaceae</taxon>
        <taxon>Mycolicibacterium</taxon>
    </lineage>
</organism>
<dbReference type="Proteomes" id="UP000006265">
    <property type="component" value="Unassembled WGS sequence"/>
</dbReference>
<reference evidence="8 9" key="1">
    <citation type="journal article" date="2012" name="J. Bacteriol.">
        <title>Genome sequence of Mycobacterium hassiacum DSM 44199, a rare source of heat-stable mycobacterial proteins.</title>
        <authorList>
            <person name="Tiago I."/>
            <person name="Maranha A."/>
            <person name="Mendes V."/>
            <person name="Alarico S."/>
            <person name="Moynihan P.J."/>
            <person name="Clarke A.J."/>
            <person name="Macedo-Ribeiro S."/>
            <person name="Pereira P.J."/>
            <person name="Empadinhas N."/>
        </authorList>
    </citation>
    <scope>NUCLEOTIDE SEQUENCE [LARGE SCALE GENOMIC DNA]</scope>
    <source>
        <strain evidence="9">DSM 44199 / CIP 105218 / JCM 12690 / 3849</strain>
    </source>
</reference>
<dbReference type="AlphaFoldDB" id="K5BC28"/>
<evidence type="ECO:0000313" key="8">
    <source>
        <dbReference type="EMBL" id="EKF24855.1"/>
    </source>
</evidence>
<proteinExistence type="inferred from homology"/>
<dbReference type="Pfam" id="PF05423">
    <property type="entry name" value="Mycobact_memb"/>
    <property type="match status" value="1"/>
</dbReference>
<feature type="transmembrane region" description="Helical" evidence="7">
    <location>
        <begin position="6"/>
        <end position="25"/>
    </location>
</feature>
<evidence type="ECO:0000256" key="7">
    <source>
        <dbReference type="SAM" id="Phobius"/>
    </source>
</evidence>
<keyword evidence="6 7" id="KW-0472">Membrane</keyword>
<keyword evidence="5 7" id="KW-1133">Transmembrane helix</keyword>
<accession>K5BC28</accession>
<name>K5BC28_MYCHD</name>
<dbReference type="STRING" id="1122247.GCA_000379865_03879"/>
<sequence length="138" mass="15056">MLGRVWLPVLIIIALSAGTLIVYNVRQVFGAHPVVITEVTSDQAEKFNPKVVTYEVFGSGTSAVINYMDLENRPQRVAEAPLPWTLTLETTLPSVQPHIMAQGNGDSITCRVTVDGEVKEENTATGYNAETFCYVKAA</sequence>